<dbReference type="SMART" id="SM01296">
    <property type="entry name" value="N2227"/>
    <property type="match status" value="1"/>
</dbReference>
<dbReference type="PANTHER" id="PTHR12303:SF6">
    <property type="entry name" value="CARNOSINE N-METHYLTRANSFERASE"/>
    <property type="match status" value="1"/>
</dbReference>
<organism evidence="7 8">
    <name type="scientific">Dryococelus australis</name>
    <dbReference type="NCBI Taxonomy" id="614101"/>
    <lineage>
        <taxon>Eukaryota</taxon>
        <taxon>Metazoa</taxon>
        <taxon>Ecdysozoa</taxon>
        <taxon>Arthropoda</taxon>
        <taxon>Hexapoda</taxon>
        <taxon>Insecta</taxon>
        <taxon>Pterygota</taxon>
        <taxon>Neoptera</taxon>
        <taxon>Polyneoptera</taxon>
        <taxon>Phasmatodea</taxon>
        <taxon>Verophasmatodea</taxon>
        <taxon>Anareolatae</taxon>
        <taxon>Phasmatidae</taxon>
        <taxon>Eurycanthinae</taxon>
        <taxon>Dryococelus</taxon>
    </lineage>
</organism>
<evidence type="ECO:0000256" key="3">
    <source>
        <dbReference type="ARBA" id="ARBA00022603"/>
    </source>
</evidence>
<dbReference type="EC" id="2.1.1.22" evidence="2"/>
<dbReference type="SUPFAM" id="SSF53335">
    <property type="entry name" value="S-adenosyl-L-methionine-dependent methyltransferases"/>
    <property type="match status" value="1"/>
</dbReference>
<dbReference type="EMBL" id="JARBHB010000011">
    <property type="protein sequence ID" value="KAJ8872252.1"/>
    <property type="molecule type" value="Genomic_DNA"/>
</dbReference>
<proteinExistence type="inferred from homology"/>
<comment type="caution">
    <text evidence="7">The sequence shown here is derived from an EMBL/GenBank/DDBJ whole genome shotgun (WGS) entry which is preliminary data.</text>
</comment>
<keyword evidence="4" id="KW-0808">Transferase</keyword>
<evidence type="ECO:0000256" key="2">
    <source>
        <dbReference type="ARBA" id="ARBA00012003"/>
    </source>
</evidence>
<protein>
    <recommendedName>
        <fullName evidence="2">carnosine N-methyltransferase</fullName>
        <ecNumber evidence="2">2.1.1.22</ecNumber>
    </recommendedName>
</protein>
<keyword evidence="5" id="KW-0949">S-adenosyl-L-methionine</keyword>
<evidence type="ECO:0000313" key="8">
    <source>
        <dbReference type="Proteomes" id="UP001159363"/>
    </source>
</evidence>
<reference evidence="7 8" key="1">
    <citation type="submission" date="2023-02" db="EMBL/GenBank/DDBJ databases">
        <title>LHISI_Scaffold_Assembly.</title>
        <authorList>
            <person name="Stuart O.P."/>
            <person name="Cleave R."/>
            <person name="Magrath M.J.L."/>
            <person name="Mikheyev A.S."/>
        </authorList>
    </citation>
    <scope>NUCLEOTIDE SEQUENCE [LARGE SCALE GENOMIC DNA]</scope>
    <source>
        <strain evidence="7">Daus_M_001</strain>
        <tissue evidence="7">Leg muscle</tissue>
    </source>
</reference>
<comment type="similarity">
    <text evidence="1">Belongs to the carnosine N-methyltransferase family.</text>
</comment>
<name>A0ABQ9GJQ8_9NEOP</name>
<feature type="compositionally biased region" description="Polar residues" evidence="6">
    <location>
        <begin position="386"/>
        <end position="408"/>
    </location>
</feature>
<keyword evidence="3" id="KW-0489">Methyltransferase</keyword>
<feature type="region of interest" description="Disordered" evidence="6">
    <location>
        <begin position="386"/>
        <end position="419"/>
    </location>
</feature>
<evidence type="ECO:0000256" key="5">
    <source>
        <dbReference type="ARBA" id="ARBA00022691"/>
    </source>
</evidence>
<sequence>MPNSASCTIRWYPSTILVGGSNSPMGTTSGAGTLRRRRNAACSHGLTNPNPLGRVHNPWGSLTIALAFLACLSTPPLWEYGMRMQPSLHYEGAMRVGYLVGKSIPLGLYLVSWLYCSFYVVQGVGGLPGETLERIFGPVRRAMKRRKGLSLGTKSWGDESSGEVIENCSRTDDLEAGMQLLLYSSAIPSSTGIECLERGNSSHGKCEVCDVLKGGACNKTKPASCCSVPANVKVLVPGAGLGRLAFEIARLGYNCQGNEFSLFMLFASNFVLNKYSLNTTPSHVLSAFTVASTLLEAVMSSPLPEEVACFTLPLSLEQQRTIQILRRCGEVSNPLESHSLHKYPSLGLRSDFCCTILAVKAIGASTGQSPSPALVPAAVRWSTTMPFSSGGPTSTRGISTSSATSSNLGEPPPSRSPQLLWPPLTATSVVNDYQRTSKCHPYQFLHFFLSFSITSVDQCAGTVTSCSLTIMMCPQCSACNARRCEQTNLHTVYPWVHQYVNNLKLGHQTKGITFPDVNPSDLPKEAQFSMIAGDFLEQREIERRVRGCKVAMLVAIDNHFASRQACRGGSKPDSLIAPRHSVDKTCSEDRTLDSVLHSMATTLQVYNEPCSWDCVSTCFFIDCANNVVAFVETIFKILKPGGVWINLGPLYYHFADMPNENSIEPTYEELREVIKGIGFEIKPEQGFAYLPLQSEQGFAYPPLQYEQGFAYLPLQSELGCVYLPLQPEQGFVYLPLQPEQGFAYLPLQPEQGFFYLSLQPEQGFFYLSLQPEQGFGYLPLQPEQGFVARQREDPLNKNNHDIAPVPLFEVGTRVDHLAPFGREARRQWGDNLLGLAWPSHSVEYSEYYKPDPPIAELLQPLPPTPNPGPVTPMCETHTAAGCCEVSVVMPGVLCVQKEDTNMRTTYTQNPMSMLKYEYTSVFCVCLKPAKTSHSTAVIPAVDGCR</sequence>
<evidence type="ECO:0000256" key="1">
    <source>
        <dbReference type="ARBA" id="ARBA00010086"/>
    </source>
</evidence>
<dbReference type="Proteomes" id="UP001159363">
    <property type="component" value="Chromosome 10"/>
</dbReference>
<gene>
    <name evidence="7" type="ORF">PR048_025854</name>
</gene>
<dbReference type="PANTHER" id="PTHR12303">
    <property type="entry name" value="CARNOSINE N-METHYLTRANSFERASE"/>
    <property type="match status" value="1"/>
</dbReference>
<accession>A0ABQ9GJQ8</accession>
<evidence type="ECO:0000256" key="4">
    <source>
        <dbReference type="ARBA" id="ARBA00022679"/>
    </source>
</evidence>
<evidence type="ECO:0000256" key="6">
    <source>
        <dbReference type="SAM" id="MobiDB-lite"/>
    </source>
</evidence>
<dbReference type="Pfam" id="PF07942">
    <property type="entry name" value="CARME"/>
    <property type="match status" value="3"/>
</dbReference>
<evidence type="ECO:0000313" key="7">
    <source>
        <dbReference type="EMBL" id="KAJ8872252.1"/>
    </source>
</evidence>
<dbReference type="InterPro" id="IPR012901">
    <property type="entry name" value="CARME"/>
</dbReference>
<dbReference type="InterPro" id="IPR029063">
    <property type="entry name" value="SAM-dependent_MTases_sf"/>
</dbReference>
<keyword evidence="8" id="KW-1185">Reference proteome</keyword>